<protein>
    <submittedName>
        <fullName evidence="2">Arginine-rich iron-sulfur binding protein</fullName>
    </submittedName>
</protein>
<name>A0AA86DZV6_SULMK</name>
<gene>
    <name evidence="2" type="ORF">SMUL_1673</name>
</gene>
<feature type="compositionally biased region" description="Gly residues" evidence="1">
    <location>
        <begin position="12"/>
        <end position="29"/>
    </location>
</feature>
<dbReference type="RefSeq" id="WP_025344800.1">
    <property type="nucleotide sequence ID" value="NZ_CP007201.1"/>
</dbReference>
<dbReference type="Proteomes" id="UP000019322">
    <property type="component" value="Chromosome"/>
</dbReference>
<proteinExistence type="predicted"/>
<feature type="region of interest" description="Disordered" evidence="1">
    <location>
        <begin position="1"/>
        <end position="29"/>
    </location>
</feature>
<feature type="compositionally biased region" description="Low complexity" evidence="1">
    <location>
        <begin position="1"/>
        <end position="11"/>
    </location>
</feature>
<organism evidence="2 3">
    <name type="scientific">Sulfurospirillum multivorans (strain DM 12446 / JCM 15788 / NBRC 109480)</name>
    <dbReference type="NCBI Taxonomy" id="1150621"/>
    <lineage>
        <taxon>Bacteria</taxon>
        <taxon>Pseudomonadati</taxon>
        <taxon>Campylobacterota</taxon>
        <taxon>Epsilonproteobacteria</taxon>
        <taxon>Campylobacterales</taxon>
        <taxon>Sulfurospirillaceae</taxon>
        <taxon>Sulfurospirillum</taxon>
    </lineage>
</organism>
<evidence type="ECO:0000313" key="3">
    <source>
        <dbReference type="Proteomes" id="UP000019322"/>
    </source>
</evidence>
<evidence type="ECO:0000313" key="2">
    <source>
        <dbReference type="EMBL" id="AHJ12930.1"/>
    </source>
</evidence>
<dbReference type="AlphaFoldDB" id="A0AA86DZV6"/>
<sequence length="85" mass="8943">MFGKTNRNQCGNGNGNRRGMNGNGNHGGRNHGGAFGEGGFCVCSKCGAKIAHERGVKCTTQKCPSCGHTLVREELLHAKESVIQA</sequence>
<reference evidence="2 3" key="1">
    <citation type="journal article" date="2014" name="Environ. Microbiol.">
        <title>Insights into organohalide respiration and the versatile catabolism of Sulfurospirillum multivorans gained from comparative genomics and physiological studies.</title>
        <authorList>
            <person name="Goris T."/>
            <person name="Schubert T."/>
            <person name="Gadkari J."/>
            <person name="Wubet T."/>
            <person name="Tarkka M."/>
            <person name="Buscot F."/>
            <person name="Adrian L."/>
            <person name="Diekert G."/>
        </authorList>
    </citation>
    <scope>NUCLEOTIDE SEQUENCE [LARGE SCALE GENOMIC DNA]</scope>
    <source>
        <strain evidence="3">DM 12446 / JCM 15788 / NBRC 109480</strain>
    </source>
</reference>
<accession>A0AA86DZV6</accession>
<dbReference type="KEGG" id="smul:SMUL_1673"/>
<evidence type="ECO:0000256" key="1">
    <source>
        <dbReference type="SAM" id="MobiDB-lite"/>
    </source>
</evidence>
<dbReference type="EMBL" id="CP007201">
    <property type="protein sequence ID" value="AHJ12930.1"/>
    <property type="molecule type" value="Genomic_DNA"/>
</dbReference>